<evidence type="ECO:0008006" key="4">
    <source>
        <dbReference type="Google" id="ProtNLM"/>
    </source>
</evidence>
<dbReference type="EMBL" id="JARK01001387">
    <property type="protein sequence ID" value="EYC11243.1"/>
    <property type="molecule type" value="Genomic_DNA"/>
</dbReference>
<gene>
    <name evidence="2" type="primary">Acey_s0051.g2095</name>
    <name evidence="2" type="ORF">Y032_0051g2095</name>
</gene>
<feature type="signal peptide" evidence="1">
    <location>
        <begin position="1"/>
        <end position="19"/>
    </location>
</feature>
<proteinExistence type="predicted"/>
<evidence type="ECO:0000313" key="2">
    <source>
        <dbReference type="EMBL" id="EYC11243.1"/>
    </source>
</evidence>
<keyword evidence="1" id="KW-0732">Signal</keyword>
<feature type="chain" id="PRO_5001489012" description="Transthyretin-like family protein" evidence="1">
    <location>
        <begin position="20"/>
        <end position="140"/>
    </location>
</feature>
<dbReference type="Proteomes" id="UP000024635">
    <property type="component" value="Unassembled WGS sequence"/>
</dbReference>
<evidence type="ECO:0000256" key="1">
    <source>
        <dbReference type="SAM" id="SignalP"/>
    </source>
</evidence>
<sequence length="140" mass="15894">MRLGPAILMLCALLTTVDGAIVGASVRLFCARVGNNYKLRPGHHLWAEVRLMERDFMNDDTLATERKKNSNRSPFLSFTLYSNDVDDGIADDQLEVYLSIRHNCVRDHATGYGERIVEVGNFPVYALYPRHKDVGTIFLY</sequence>
<dbReference type="AlphaFoldDB" id="A0A016U9F2"/>
<organism evidence="2 3">
    <name type="scientific">Ancylostoma ceylanicum</name>
    <dbReference type="NCBI Taxonomy" id="53326"/>
    <lineage>
        <taxon>Eukaryota</taxon>
        <taxon>Metazoa</taxon>
        <taxon>Ecdysozoa</taxon>
        <taxon>Nematoda</taxon>
        <taxon>Chromadorea</taxon>
        <taxon>Rhabditida</taxon>
        <taxon>Rhabditina</taxon>
        <taxon>Rhabditomorpha</taxon>
        <taxon>Strongyloidea</taxon>
        <taxon>Ancylostomatidae</taxon>
        <taxon>Ancylostomatinae</taxon>
        <taxon>Ancylostoma</taxon>
    </lineage>
</organism>
<comment type="caution">
    <text evidence="2">The sequence shown here is derived from an EMBL/GenBank/DDBJ whole genome shotgun (WGS) entry which is preliminary data.</text>
</comment>
<keyword evidence="3" id="KW-1185">Reference proteome</keyword>
<evidence type="ECO:0000313" key="3">
    <source>
        <dbReference type="Proteomes" id="UP000024635"/>
    </source>
</evidence>
<name>A0A016U9F2_9BILA</name>
<reference evidence="3" key="1">
    <citation type="journal article" date="2015" name="Nat. Genet.">
        <title>The genome and transcriptome of the zoonotic hookworm Ancylostoma ceylanicum identify infection-specific gene families.</title>
        <authorList>
            <person name="Schwarz E.M."/>
            <person name="Hu Y."/>
            <person name="Antoshechkin I."/>
            <person name="Miller M.M."/>
            <person name="Sternberg P.W."/>
            <person name="Aroian R.V."/>
        </authorList>
    </citation>
    <scope>NUCLEOTIDE SEQUENCE</scope>
    <source>
        <strain evidence="3">HY135</strain>
    </source>
</reference>
<accession>A0A016U9F2</accession>
<dbReference type="OrthoDB" id="5846849at2759"/>
<protein>
    <recommendedName>
        <fullName evidence="4">Transthyretin-like family protein</fullName>
    </recommendedName>
</protein>